<dbReference type="InterPro" id="IPR041657">
    <property type="entry name" value="HTH_17"/>
</dbReference>
<accession>A0ABX8EMX3</accession>
<evidence type="ECO:0000259" key="1">
    <source>
        <dbReference type="Pfam" id="PF12728"/>
    </source>
</evidence>
<sequence>MSIRITDRRWLSQQEAADYLGVTDRTVRNYISRGTLDGHRVRGSRLVRIDRADLDALMRRIPAGGSA</sequence>
<organism evidence="2 3">
    <name type="scientific">Nocardioides aquaticus</name>
    <dbReference type="NCBI Taxonomy" id="160826"/>
    <lineage>
        <taxon>Bacteria</taxon>
        <taxon>Bacillati</taxon>
        <taxon>Actinomycetota</taxon>
        <taxon>Actinomycetes</taxon>
        <taxon>Propionibacteriales</taxon>
        <taxon>Nocardioidaceae</taxon>
        <taxon>Nocardioides</taxon>
    </lineage>
</organism>
<dbReference type="NCBIfam" id="TIGR01764">
    <property type="entry name" value="excise"/>
    <property type="match status" value="1"/>
</dbReference>
<dbReference type="InterPro" id="IPR010093">
    <property type="entry name" value="SinI_DNA-bd"/>
</dbReference>
<keyword evidence="3" id="KW-1185">Reference proteome</keyword>
<proteinExistence type="predicted"/>
<gene>
    <name evidence="2" type="ORF">ENKNEFLB_02818</name>
</gene>
<dbReference type="Proteomes" id="UP000679307">
    <property type="component" value="Chromosome"/>
</dbReference>
<protein>
    <recommendedName>
        <fullName evidence="1">Helix-turn-helix domain-containing protein</fullName>
    </recommendedName>
</protein>
<dbReference type="RefSeq" id="WP_214055971.1">
    <property type="nucleotide sequence ID" value="NZ_BAAAHS010000074.1"/>
</dbReference>
<reference evidence="2 3" key="1">
    <citation type="submission" date="2021-05" db="EMBL/GenBank/DDBJ databases">
        <title>Complete genome of Nocardioides aquaticus KCTC 9944T isolated from meromictic and hypersaline Ekho Lake, Antarctica.</title>
        <authorList>
            <person name="Hwang K."/>
            <person name="Kim K.M."/>
            <person name="Choe H."/>
        </authorList>
    </citation>
    <scope>NUCLEOTIDE SEQUENCE [LARGE SCALE GENOMIC DNA]</scope>
    <source>
        <strain evidence="2 3">KCTC 9944</strain>
    </source>
</reference>
<feature type="domain" description="Helix-turn-helix" evidence="1">
    <location>
        <begin position="10"/>
        <end position="60"/>
    </location>
</feature>
<dbReference type="InterPro" id="IPR009061">
    <property type="entry name" value="DNA-bd_dom_put_sf"/>
</dbReference>
<dbReference type="EMBL" id="CP075371">
    <property type="protein sequence ID" value="QVT80423.1"/>
    <property type="molecule type" value="Genomic_DNA"/>
</dbReference>
<evidence type="ECO:0000313" key="2">
    <source>
        <dbReference type="EMBL" id="QVT80423.1"/>
    </source>
</evidence>
<dbReference type="Pfam" id="PF12728">
    <property type="entry name" value="HTH_17"/>
    <property type="match status" value="1"/>
</dbReference>
<name>A0ABX8EMX3_9ACTN</name>
<evidence type="ECO:0000313" key="3">
    <source>
        <dbReference type="Proteomes" id="UP000679307"/>
    </source>
</evidence>
<dbReference type="SUPFAM" id="SSF46955">
    <property type="entry name" value="Putative DNA-binding domain"/>
    <property type="match status" value="1"/>
</dbReference>